<dbReference type="Pfam" id="PF13175">
    <property type="entry name" value="AAA_15"/>
    <property type="match status" value="1"/>
</dbReference>
<protein>
    <recommendedName>
        <fullName evidence="1">Endonuclease GajA/Old nuclease/RecF-like AAA domain-containing protein</fullName>
    </recommendedName>
</protein>
<sequence>MAAWGSEKFEITFEAGGYGVTVSRVAYRGKVKDDFRVKFNEPTKQSYLKCLESAAATRKKVTGDEDVGFEFSWRVYESVSKSARDLMGKDAIWTQSFIPAGRSFFTSIGKAVIAFEQGGMLDPITVRFGRIFANSKDRGYRYYAASSKKELEKITTAFADIFGGELKVDGDREYVLTSDGREVPLSALSSGQQELLPLITILPHLVNMRMLGEKGGTSTRLVYIEEMEAHLFPQAQSRMVEVLAMLRSMNAKRLGIVLTTHSPYVLAKINNLIYAGQLGNKRDENLKKSVEGVIKKDSWLIGNAVTAYAIKDRNLVKIIDKDGFIDGDYLDAVSGDIAKEFSALQELEYGDR</sequence>
<dbReference type="EMBL" id="BAAAFN010000020">
    <property type="protein sequence ID" value="GAA0238108.1"/>
    <property type="molecule type" value="Genomic_DNA"/>
</dbReference>
<accession>A0ABN0U479</accession>
<evidence type="ECO:0000259" key="1">
    <source>
        <dbReference type="Pfam" id="PF13175"/>
    </source>
</evidence>
<name>A0ABN0U479_9BURK</name>
<dbReference type="PANTHER" id="PTHR43581:SF4">
    <property type="entry name" value="ATP_GTP PHOSPHATASE"/>
    <property type="match status" value="1"/>
</dbReference>
<feature type="domain" description="Endonuclease GajA/Old nuclease/RecF-like AAA" evidence="1">
    <location>
        <begin position="146"/>
        <end position="265"/>
    </location>
</feature>
<dbReference type="Gene3D" id="3.40.50.300">
    <property type="entry name" value="P-loop containing nucleotide triphosphate hydrolases"/>
    <property type="match status" value="1"/>
</dbReference>
<evidence type="ECO:0000313" key="2">
    <source>
        <dbReference type="EMBL" id="GAA0238108.1"/>
    </source>
</evidence>
<reference evidence="2 3" key="1">
    <citation type="journal article" date="2019" name="Int. J. Syst. Evol. Microbiol.">
        <title>The Global Catalogue of Microorganisms (GCM) 10K type strain sequencing project: providing services to taxonomists for standard genome sequencing and annotation.</title>
        <authorList>
            <consortium name="The Broad Institute Genomics Platform"/>
            <consortium name="The Broad Institute Genome Sequencing Center for Infectious Disease"/>
            <person name="Wu L."/>
            <person name="Ma J."/>
        </authorList>
    </citation>
    <scope>NUCLEOTIDE SEQUENCE [LARGE SCALE GENOMIC DNA]</scope>
    <source>
        <strain evidence="2 3">JCM 16240</strain>
    </source>
</reference>
<dbReference type="InterPro" id="IPR041685">
    <property type="entry name" value="AAA_GajA/Old/RecF-like"/>
</dbReference>
<dbReference type="SUPFAM" id="SSF52540">
    <property type="entry name" value="P-loop containing nucleoside triphosphate hydrolases"/>
    <property type="match status" value="1"/>
</dbReference>
<proteinExistence type="predicted"/>
<dbReference type="InterPro" id="IPR027417">
    <property type="entry name" value="P-loop_NTPase"/>
</dbReference>
<keyword evidence="3" id="KW-1185">Reference proteome</keyword>
<gene>
    <name evidence="2" type="ORF">GCM10009125_28710</name>
</gene>
<organism evidence="2 3">
    <name type="scientific">Castellaniella daejeonensis</name>
    <dbReference type="NCBI Taxonomy" id="659013"/>
    <lineage>
        <taxon>Bacteria</taxon>
        <taxon>Pseudomonadati</taxon>
        <taxon>Pseudomonadota</taxon>
        <taxon>Betaproteobacteria</taxon>
        <taxon>Burkholderiales</taxon>
        <taxon>Alcaligenaceae</taxon>
        <taxon>Castellaniella</taxon>
    </lineage>
</organism>
<dbReference type="Proteomes" id="UP001501176">
    <property type="component" value="Unassembled WGS sequence"/>
</dbReference>
<dbReference type="InterPro" id="IPR051396">
    <property type="entry name" value="Bact_Antivir_Def_Nuclease"/>
</dbReference>
<comment type="caution">
    <text evidence="2">The sequence shown here is derived from an EMBL/GenBank/DDBJ whole genome shotgun (WGS) entry which is preliminary data.</text>
</comment>
<dbReference type="PANTHER" id="PTHR43581">
    <property type="entry name" value="ATP/GTP PHOSPHATASE"/>
    <property type="match status" value="1"/>
</dbReference>
<evidence type="ECO:0000313" key="3">
    <source>
        <dbReference type="Proteomes" id="UP001501176"/>
    </source>
</evidence>